<dbReference type="PANTHER" id="PTHR45011">
    <property type="entry name" value="DAP3-BINDING CELL DEATH ENHANCER 1"/>
    <property type="match status" value="1"/>
</dbReference>
<accession>A0A8G2F0D4</accession>
<name>A0A8G2F0D4_9BACT</name>
<evidence type="ECO:0000313" key="1">
    <source>
        <dbReference type="EMBL" id="SEF45860.1"/>
    </source>
</evidence>
<dbReference type="AlphaFoldDB" id="A0A8G2F0D4"/>
<dbReference type="Proteomes" id="UP000236725">
    <property type="component" value="Unassembled WGS sequence"/>
</dbReference>
<dbReference type="PANTHER" id="PTHR45011:SF1">
    <property type="entry name" value="DAP3-BINDING CELL DEATH ENHANCER 1"/>
    <property type="match status" value="1"/>
</dbReference>
<dbReference type="Pfam" id="PF08238">
    <property type="entry name" value="Sel1"/>
    <property type="match status" value="3"/>
</dbReference>
<keyword evidence="2" id="KW-1185">Reference proteome</keyword>
<proteinExistence type="predicted"/>
<dbReference type="SMART" id="SM00671">
    <property type="entry name" value="SEL1"/>
    <property type="match status" value="3"/>
</dbReference>
<evidence type="ECO:0000313" key="2">
    <source>
        <dbReference type="Proteomes" id="UP000236725"/>
    </source>
</evidence>
<comment type="caution">
    <text evidence="1">The sequence shown here is derived from an EMBL/GenBank/DDBJ whole genome shotgun (WGS) entry which is preliminary data.</text>
</comment>
<dbReference type="InterPro" id="IPR006597">
    <property type="entry name" value="Sel1-like"/>
</dbReference>
<dbReference type="SUPFAM" id="SSF81901">
    <property type="entry name" value="HCP-like"/>
    <property type="match status" value="1"/>
</dbReference>
<sequence>MDAQLLLEENTVYAYMLRTIGRPTFDKVRQLVVDFVGKLSEEDKADLYRRLGNGRDMLGSEILLAYYLYSYGKMHLAKLNYAFDQLPPIFWENKVDIVAWGCGQGLEVMAYADYLQLNGLAANVTSITLIEPSELSLKRAALHARLFFPDAEVRTVCKYIEDLCKEDFPERQTSLHLFSNILDIEEIDLSQLTCLIKSIRQGGDYYVCVSPIYNSCGGGRVCEDTCRLSCFAKELDVDLLARKCIRELEYGGTNPCTMNVQVLTCGAISAGLQELMYKANTGDMDAQYELGLTYDAGKEVAQNYILAAKWYKKAAMQGDKRAQSVLGVMYEYGRGVAADMNEAFRLYSLSAVQGDTWAMGNLADMYEFGKGVEKDMDEAIRLYKLSAADGYEFAQNALKRLEGEVAQ</sequence>
<dbReference type="InterPro" id="IPR011990">
    <property type="entry name" value="TPR-like_helical_dom_sf"/>
</dbReference>
<dbReference type="RefSeq" id="WP_103982225.1">
    <property type="nucleotide sequence ID" value="NZ_FNVS01000001.1"/>
</dbReference>
<organism evidence="1 2">
    <name type="scientific">Parabacteroides chinchillae</name>
    <dbReference type="NCBI Taxonomy" id="871327"/>
    <lineage>
        <taxon>Bacteria</taxon>
        <taxon>Pseudomonadati</taxon>
        <taxon>Bacteroidota</taxon>
        <taxon>Bacteroidia</taxon>
        <taxon>Bacteroidales</taxon>
        <taxon>Tannerellaceae</taxon>
        <taxon>Parabacteroides</taxon>
    </lineage>
</organism>
<dbReference type="InterPro" id="IPR052748">
    <property type="entry name" value="ISR_Activator"/>
</dbReference>
<dbReference type="Gene3D" id="1.25.40.10">
    <property type="entry name" value="Tetratricopeptide repeat domain"/>
    <property type="match status" value="1"/>
</dbReference>
<gene>
    <name evidence="1" type="ORF">SAMN05444001_101274</name>
</gene>
<dbReference type="EMBL" id="FNVS01000001">
    <property type="protein sequence ID" value="SEF45860.1"/>
    <property type="molecule type" value="Genomic_DNA"/>
</dbReference>
<protein>
    <submittedName>
        <fullName evidence="1">Sel1 repeat-containing protein</fullName>
    </submittedName>
</protein>
<reference evidence="1 2" key="1">
    <citation type="submission" date="2016-10" db="EMBL/GenBank/DDBJ databases">
        <authorList>
            <person name="Varghese N."/>
            <person name="Submissions S."/>
        </authorList>
    </citation>
    <scope>NUCLEOTIDE SEQUENCE [LARGE SCALE GENOMIC DNA]</scope>
    <source>
        <strain evidence="1 2">DSM 29073</strain>
    </source>
</reference>